<dbReference type="InterPro" id="IPR051535">
    <property type="entry name" value="Siderophore_ABC-ATPase"/>
</dbReference>
<evidence type="ECO:0000256" key="2">
    <source>
        <dbReference type="ARBA" id="ARBA00022448"/>
    </source>
</evidence>
<reference evidence="9 10" key="1">
    <citation type="submission" date="2020-03" db="EMBL/GenBank/DDBJ databases">
        <title>Leucobacter sp. nov., isolated from beetles.</title>
        <authorList>
            <person name="Hyun D.-W."/>
            <person name="Bae J.-W."/>
        </authorList>
    </citation>
    <scope>NUCLEOTIDE SEQUENCE [LARGE SCALE GENOMIC DNA]</scope>
    <source>
        <strain evidence="9 10">HDW9A</strain>
    </source>
</reference>
<keyword evidence="10" id="KW-1185">Reference proteome</keyword>
<name>A0ABX6JXB8_9MICO</name>
<keyword evidence="6" id="KW-0406">Ion transport</keyword>
<evidence type="ECO:0000256" key="4">
    <source>
        <dbReference type="ARBA" id="ARBA00022496"/>
    </source>
</evidence>
<gene>
    <name evidence="9" type="ORF">G7066_08165</name>
</gene>
<dbReference type="Pfam" id="PF13476">
    <property type="entry name" value="AAA_23"/>
    <property type="match status" value="1"/>
</dbReference>
<dbReference type="InterPro" id="IPR027417">
    <property type="entry name" value="P-loop_NTPase"/>
</dbReference>
<evidence type="ECO:0000313" key="10">
    <source>
        <dbReference type="Proteomes" id="UP000503441"/>
    </source>
</evidence>
<dbReference type="CDD" id="cd00267">
    <property type="entry name" value="ABC_ATPase"/>
    <property type="match status" value="1"/>
</dbReference>
<protein>
    <submittedName>
        <fullName evidence="9">AAA family ATPase</fullName>
    </submittedName>
</protein>
<sequence length="237" mass="26126">MLSANFNLPIRRIEEHVLSSAPRNEWPATMPAVREILTNGLDFSPLTVFVGENGSGKSTIVEAIAGAFGLNVEGGTHNAMHRTQQTESGLEDHLQLIRGAGASKKGVFLRAETMHGHFAYQSEVNAGRHNFQSHGESFIEFFTARAGIRGLWIFDEAESALSFNGCLTLLTQIKDLLESGSQVIMSTHSPILASLPQATIFELSAVGIQHRNYDELDLVQNWKLFLDAPERFLRHLG</sequence>
<dbReference type="Proteomes" id="UP000503441">
    <property type="component" value="Chromosome"/>
</dbReference>
<evidence type="ECO:0000256" key="7">
    <source>
        <dbReference type="ARBA" id="ARBA00023136"/>
    </source>
</evidence>
<keyword evidence="3" id="KW-1003">Cell membrane</keyword>
<organism evidence="9 10">
    <name type="scientific">Leucobacter coleopterorum</name>
    <dbReference type="NCBI Taxonomy" id="2714933"/>
    <lineage>
        <taxon>Bacteria</taxon>
        <taxon>Bacillati</taxon>
        <taxon>Actinomycetota</taxon>
        <taxon>Actinomycetes</taxon>
        <taxon>Micrococcales</taxon>
        <taxon>Microbacteriaceae</taxon>
        <taxon>Leucobacter</taxon>
    </lineage>
</organism>
<feature type="domain" description="AAA+ ATPase" evidence="8">
    <location>
        <begin position="43"/>
        <end position="207"/>
    </location>
</feature>
<dbReference type="InterPro" id="IPR003593">
    <property type="entry name" value="AAA+_ATPase"/>
</dbReference>
<evidence type="ECO:0000259" key="8">
    <source>
        <dbReference type="SMART" id="SM00382"/>
    </source>
</evidence>
<accession>A0ABX6JXB8</accession>
<dbReference type="PANTHER" id="PTHR42771">
    <property type="entry name" value="IRON(3+)-HYDROXAMATE IMPORT ATP-BINDING PROTEIN FHUC"/>
    <property type="match status" value="1"/>
</dbReference>
<dbReference type="EMBL" id="CP049933">
    <property type="protein sequence ID" value="QIM18601.1"/>
    <property type="molecule type" value="Genomic_DNA"/>
</dbReference>
<keyword evidence="2" id="KW-0813">Transport</keyword>
<keyword evidence="5" id="KW-0408">Iron</keyword>
<dbReference type="PANTHER" id="PTHR42771:SF2">
    <property type="entry name" value="IRON(3+)-HYDROXAMATE IMPORT ATP-BINDING PROTEIN FHUC"/>
    <property type="match status" value="1"/>
</dbReference>
<dbReference type="SUPFAM" id="SSF52540">
    <property type="entry name" value="P-loop containing nucleoside triphosphate hydrolases"/>
    <property type="match status" value="1"/>
</dbReference>
<keyword evidence="7" id="KW-0472">Membrane</keyword>
<dbReference type="Gene3D" id="3.40.50.300">
    <property type="entry name" value="P-loop containing nucleotide triphosphate hydrolases"/>
    <property type="match status" value="2"/>
</dbReference>
<dbReference type="SMART" id="SM00382">
    <property type="entry name" value="AAA"/>
    <property type="match status" value="1"/>
</dbReference>
<keyword evidence="4" id="KW-0410">Iron transport</keyword>
<evidence type="ECO:0000256" key="5">
    <source>
        <dbReference type="ARBA" id="ARBA00023004"/>
    </source>
</evidence>
<dbReference type="InterPro" id="IPR038729">
    <property type="entry name" value="Rad50/SbcC_AAA"/>
</dbReference>
<evidence type="ECO:0000256" key="3">
    <source>
        <dbReference type="ARBA" id="ARBA00022475"/>
    </source>
</evidence>
<evidence type="ECO:0000313" key="9">
    <source>
        <dbReference type="EMBL" id="QIM18601.1"/>
    </source>
</evidence>
<comment type="subcellular location">
    <subcellularLocation>
        <location evidence="1">Cell membrane</location>
        <topology evidence="1">Peripheral membrane protein</topology>
    </subcellularLocation>
</comment>
<evidence type="ECO:0000256" key="6">
    <source>
        <dbReference type="ARBA" id="ARBA00023065"/>
    </source>
</evidence>
<evidence type="ECO:0000256" key="1">
    <source>
        <dbReference type="ARBA" id="ARBA00004202"/>
    </source>
</evidence>
<proteinExistence type="predicted"/>